<dbReference type="SUPFAM" id="SSF47823">
    <property type="entry name" value="lambda integrase-like, N-terminal domain"/>
    <property type="match status" value="1"/>
</dbReference>
<accession>A0ABD5NQF6</accession>
<dbReference type="EMBL" id="JBHSAQ010000011">
    <property type="protein sequence ID" value="MFC3959236.1"/>
    <property type="molecule type" value="Genomic_DNA"/>
</dbReference>
<sequence>MAKESNRTTGISDYLKGLSQNAGSPTYRSHKVALKAYERWCSREGLAPEHPKHADIAAFLESRLVDCDNSLETAQGHLCSLSNYSAIDARADPRLTKVRIATHLNPSLSSPVRRLRHRVLGPFCADHSPNGSPAWAVDQLLSHLRRHQYGTRTHAIAATIADTRGGLHQVRSLDVGSLDTGNESVELPVSGDYFVADTIHPSWKVNLSTTTSDVLATYLSYERTNASVGETSPLFTTNHGRVSTSTIRRSIRAESKKALSYEDFRFESVGCSSKGIDSEEEQIVYPSDIRWAAIKREVQE</sequence>
<evidence type="ECO:0000313" key="1">
    <source>
        <dbReference type="EMBL" id="MFC3959236.1"/>
    </source>
</evidence>
<evidence type="ECO:0008006" key="3">
    <source>
        <dbReference type="Google" id="ProtNLM"/>
    </source>
</evidence>
<dbReference type="Proteomes" id="UP001595846">
    <property type="component" value="Unassembled WGS sequence"/>
</dbReference>
<dbReference type="GeneID" id="73901889"/>
<reference evidence="1 2" key="1">
    <citation type="journal article" date="2019" name="Int. J. Syst. Evol. Microbiol.">
        <title>The Global Catalogue of Microorganisms (GCM) 10K type strain sequencing project: providing services to taxonomists for standard genome sequencing and annotation.</title>
        <authorList>
            <consortium name="The Broad Institute Genomics Platform"/>
            <consortium name="The Broad Institute Genome Sequencing Center for Infectious Disease"/>
            <person name="Wu L."/>
            <person name="Ma J."/>
        </authorList>
    </citation>
    <scope>NUCLEOTIDE SEQUENCE [LARGE SCALE GENOMIC DNA]</scope>
    <source>
        <strain evidence="1 2">IBRC-M 10256</strain>
    </source>
</reference>
<organism evidence="1 2">
    <name type="scientific">Halovivax cerinus</name>
    <dbReference type="NCBI Taxonomy" id="1487865"/>
    <lineage>
        <taxon>Archaea</taxon>
        <taxon>Methanobacteriati</taxon>
        <taxon>Methanobacteriota</taxon>
        <taxon>Stenosarchaea group</taxon>
        <taxon>Halobacteria</taxon>
        <taxon>Halobacteriales</taxon>
        <taxon>Natrialbaceae</taxon>
        <taxon>Halovivax</taxon>
    </lineage>
</organism>
<name>A0ABD5NQF6_9EURY</name>
<gene>
    <name evidence="1" type="ORF">ACFOUR_12795</name>
</gene>
<comment type="caution">
    <text evidence="1">The sequence shown here is derived from an EMBL/GenBank/DDBJ whole genome shotgun (WGS) entry which is preliminary data.</text>
</comment>
<evidence type="ECO:0000313" key="2">
    <source>
        <dbReference type="Proteomes" id="UP001595846"/>
    </source>
</evidence>
<dbReference type="AlphaFoldDB" id="A0ABD5NQF6"/>
<keyword evidence="2" id="KW-1185">Reference proteome</keyword>
<dbReference type="RefSeq" id="WP_256532783.1">
    <property type="nucleotide sequence ID" value="NZ_CP101824.1"/>
</dbReference>
<proteinExistence type="predicted"/>
<protein>
    <recommendedName>
        <fullName evidence="3">Core-binding (CB) domain-containing protein</fullName>
    </recommendedName>
</protein>